<protein>
    <recommendedName>
        <fullName evidence="4">Secreted protein</fullName>
    </recommendedName>
</protein>
<sequence>MQPFLHLICFIFQASTFCCPLQFLLSGANGAILTPFLQSIAISHNPNSVPIHVPFSLTMCSSPSSPLCHAHYLLYISPTP</sequence>
<proteinExistence type="predicted"/>
<evidence type="ECO:0000313" key="3">
    <source>
        <dbReference type="Proteomes" id="UP000694892"/>
    </source>
</evidence>
<evidence type="ECO:0000256" key="1">
    <source>
        <dbReference type="SAM" id="SignalP"/>
    </source>
</evidence>
<name>A0A974HNQ6_XENLA</name>
<gene>
    <name evidence="2" type="ORF">XELAEV_18023033mg</name>
</gene>
<evidence type="ECO:0008006" key="4">
    <source>
        <dbReference type="Google" id="ProtNLM"/>
    </source>
</evidence>
<reference evidence="3" key="1">
    <citation type="journal article" date="2016" name="Nature">
        <title>Genome evolution in the allotetraploid frog Xenopus laevis.</title>
        <authorList>
            <person name="Session A.M."/>
            <person name="Uno Y."/>
            <person name="Kwon T."/>
            <person name="Chapman J.A."/>
            <person name="Toyoda A."/>
            <person name="Takahashi S."/>
            <person name="Fukui A."/>
            <person name="Hikosaka A."/>
            <person name="Suzuki A."/>
            <person name="Kondo M."/>
            <person name="van Heeringen S.J."/>
            <person name="Quigley I."/>
            <person name="Heinz S."/>
            <person name="Ogino H."/>
            <person name="Ochi H."/>
            <person name="Hellsten U."/>
            <person name="Lyons J.B."/>
            <person name="Simakov O."/>
            <person name="Putnam N."/>
            <person name="Stites J."/>
            <person name="Kuroki Y."/>
            <person name="Tanaka T."/>
            <person name="Michiue T."/>
            <person name="Watanabe M."/>
            <person name="Bogdanovic O."/>
            <person name="Lister R."/>
            <person name="Georgiou G."/>
            <person name="Paranjpe S.S."/>
            <person name="van Kruijsbergen I."/>
            <person name="Shu S."/>
            <person name="Carlson J."/>
            <person name="Kinoshita T."/>
            <person name="Ohta Y."/>
            <person name="Mawaribuchi S."/>
            <person name="Jenkins J."/>
            <person name="Grimwood J."/>
            <person name="Schmutz J."/>
            <person name="Mitros T."/>
            <person name="Mozaffari S.V."/>
            <person name="Suzuki Y."/>
            <person name="Haramoto Y."/>
            <person name="Yamamoto T.S."/>
            <person name="Takagi C."/>
            <person name="Heald R."/>
            <person name="Miller K."/>
            <person name="Haudenschild C."/>
            <person name="Kitzman J."/>
            <person name="Nakayama T."/>
            <person name="Izutsu Y."/>
            <person name="Robert J."/>
            <person name="Fortriede J."/>
            <person name="Burns K."/>
            <person name="Lotay V."/>
            <person name="Karimi K."/>
            <person name="Yasuoka Y."/>
            <person name="Dichmann D.S."/>
            <person name="Flajnik M.F."/>
            <person name="Houston D.W."/>
            <person name="Shendure J."/>
            <person name="DuPasquier L."/>
            <person name="Vize P.D."/>
            <person name="Zorn A.M."/>
            <person name="Ito M."/>
            <person name="Marcotte E.M."/>
            <person name="Wallingford J.B."/>
            <person name="Ito Y."/>
            <person name="Asashima M."/>
            <person name="Ueno N."/>
            <person name="Matsuda Y."/>
            <person name="Veenstra G.J."/>
            <person name="Fujiyama A."/>
            <person name="Harland R.M."/>
            <person name="Taira M."/>
            <person name="Rokhsar D.S."/>
        </authorList>
    </citation>
    <scope>NUCLEOTIDE SEQUENCE [LARGE SCALE GENOMIC DNA]</scope>
    <source>
        <strain evidence="3">J</strain>
    </source>
</reference>
<dbReference type="AlphaFoldDB" id="A0A974HNQ6"/>
<dbReference type="Proteomes" id="UP000694892">
    <property type="component" value="Chromosome 4L"/>
</dbReference>
<accession>A0A974HNQ6</accession>
<organism evidence="2 3">
    <name type="scientific">Xenopus laevis</name>
    <name type="common">African clawed frog</name>
    <dbReference type="NCBI Taxonomy" id="8355"/>
    <lineage>
        <taxon>Eukaryota</taxon>
        <taxon>Metazoa</taxon>
        <taxon>Chordata</taxon>
        <taxon>Craniata</taxon>
        <taxon>Vertebrata</taxon>
        <taxon>Euteleostomi</taxon>
        <taxon>Amphibia</taxon>
        <taxon>Batrachia</taxon>
        <taxon>Anura</taxon>
        <taxon>Pipoidea</taxon>
        <taxon>Pipidae</taxon>
        <taxon>Xenopodinae</taxon>
        <taxon>Xenopus</taxon>
        <taxon>Xenopus</taxon>
    </lineage>
</organism>
<feature type="signal peptide" evidence="1">
    <location>
        <begin position="1"/>
        <end position="18"/>
    </location>
</feature>
<keyword evidence="1" id="KW-0732">Signal</keyword>
<evidence type="ECO:0000313" key="2">
    <source>
        <dbReference type="EMBL" id="OCT84874.1"/>
    </source>
</evidence>
<feature type="chain" id="PRO_5037331762" description="Secreted protein" evidence="1">
    <location>
        <begin position="19"/>
        <end position="80"/>
    </location>
</feature>
<dbReference type="EMBL" id="CM004472">
    <property type="protein sequence ID" value="OCT84874.1"/>
    <property type="molecule type" value="Genomic_DNA"/>
</dbReference>